<protein>
    <submittedName>
        <fullName evidence="1">Uncharacterized protein</fullName>
    </submittedName>
</protein>
<dbReference type="EMBL" id="BX572600">
    <property type="protein sequence ID" value="CAE27880.1"/>
    <property type="molecule type" value="Genomic_DNA"/>
</dbReference>
<dbReference type="eggNOG" id="ENOG502ZDQM">
    <property type="taxonomic scope" value="Bacteria"/>
</dbReference>
<accession>Q6N724</accession>
<dbReference type="HOGENOM" id="CLU_202521_0_0_5"/>
<gene>
    <name evidence="1" type="ordered locus">RPA2439</name>
</gene>
<organism evidence="1">
    <name type="scientific">Rhodopseudomonas palustris (strain ATCC BAA-98 / CGA009)</name>
    <dbReference type="NCBI Taxonomy" id="258594"/>
    <lineage>
        <taxon>Bacteria</taxon>
        <taxon>Pseudomonadati</taxon>
        <taxon>Pseudomonadota</taxon>
        <taxon>Alphaproteobacteria</taxon>
        <taxon>Hyphomicrobiales</taxon>
        <taxon>Nitrobacteraceae</taxon>
        <taxon>Rhodopseudomonas</taxon>
    </lineage>
</organism>
<dbReference type="STRING" id="258594.RPA2439"/>
<evidence type="ECO:0000313" key="1">
    <source>
        <dbReference type="EMBL" id="CAE27880.1"/>
    </source>
</evidence>
<name>Q6N724_RHOPA</name>
<sequence length="82" mass="9356">MHLRRELPTGGVMARYIVRFMKGILGENGRHEEVCQGLLEVDAETSDGAIELAKQRFCEQERLPEWSLHADRVDVAETEFPS</sequence>
<dbReference type="AlphaFoldDB" id="Q6N724"/>
<proteinExistence type="predicted"/>
<reference evidence="1" key="1">
    <citation type="journal article" date="2004" name="Nat. Biotechnol.">
        <title>Complete genome sequence of the metabolically versatile photosynthetic bacterium Rhodopseudomonas palustris.</title>
        <authorList>
            <person name="Larimer F.W."/>
            <person name="Chain P."/>
            <person name="Hauser L."/>
            <person name="Lamerdin J."/>
            <person name="Malfatti S."/>
            <person name="Do L."/>
            <person name="Land M.L."/>
            <person name="Pelletier D.A."/>
            <person name="Beatty J.T."/>
            <person name="Lang A.S."/>
            <person name="Tabita F.R."/>
            <person name="Gibson J.L."/>
            <person name="Hanson T.E."/>
            <person name="Bobst C."/>
            <person name="Torres J.L."/>
            <person name="Peres C."/>
            <person name="Harrison F.H."/>
            <person name="Gibson J."/>
            <person name="Harwood C.S."/>
        </authorList>
    </citation>
    <scope>NUCLEOTIDE SEQUENCE [LARGE SCALE GENOMIC DNA]</scope>
    <source>
        <strain evidence="1">CGA009</strain>
    </source>
</reference>